<dbReference type="Proteomes" id="UP000271868">
    <property type="component" value="Unassembled WGS sequence"/>
</dbReference>
<accession>A0AAX1WYI2</accession>
<evidence type="ECO:0000256" key="2">
    <source>
        <dbReference type="ARBA" id="ARBA00022803"/>
    </source>
</evidence>
<reference evidence="5 6" key="1">
    <citation type="submission" date="2018-11" db="EMBL/GenBank/DDBJ databases">
        <title>Genomic Encyclopedia of Type Strains, Phase IV (KMG-IV): sequencing the most valuable type-strain genomes for metagenomic binning, comparative biology and taxonomic classification.</title>
        <authorList>
            <person name="Goeker M."/>
        </authorList>
    </citation>
    <scope>NUCLEOTIDE SEQUENCE [LARGE SCALE GENOMIC DNA]</scope>
    <source>
        <strain evidence="5 6">DSM 15985</strain>
    </source>
</reference>
<evidence type="ECO:0000256" key="1">
    <source>
        <dbReference type="ARBA" id="ARBA00022737"/>
    </source>
</evidence>
<proteinExistence type="predicted"/>
<gene>
    <name evidence="5" type="ORF">EDC60_0419</name>
</gene>
<feature type="transmembrane region" description="Helical" evidence="4">
    <location>
        <begin position="82"/>
        <end position="100"/>
    </location>
</feature>
<evidence type="ECO:0000256" key="4">
    <source>
        <dbReference type="SAM" id="Phobius"/>
    </source>
</evidence>
<feature type="transmembrane region" description="Helical" evidence="4">
    <location>
        <begin position="210"/>
        <end position="235"/>
    </location>
</feature>
<keyword evidence="6" id="KW-1185">Reference proteome</keyword>
<dbReference type="AlphaFoldDB" id="A0AAX1WYI2"/>
<feature type="transmembrane region" description="Helical" evidence="4">
    <location>
        <begin position="178"/>
        <end position="204"/>
    </location>
</feature>
<feature type="transmembrane region" description="Helical" evidence="4">
    <location>
        <begin position="147"/>
        <end position="166"/>
    </location>
</feature>
<feature type="transmembrane region" description="Helical" evidence="4">
    <location>
        <begin position="121"/>
        <end position="141"/>
    </location>
</feature>
<name>A0AAX1WYI2_9BURK</name>
<evidence type="ECO:0000313" key="5">
    <source>
        <dbReference type="EMBL" id="ROR50665.1"/>
    </source>
</evidence>
<keyword evidence="2 3" id="KW-0802">TPR repeat</keyword>
<evidence type="ECO:0000313" key="6">
    <source>
        <dbReference type="Proteomes" id="UP000271868"/>
    </source>
</evidence>
<feature type="transmembrane region" description="Helical" evidence="4">
    <location>
        <begin position="388"/>
        <end position="405"/>
    </location>
</feature>
<dbReference type="SUPFAM" id="SSF48452">
    <property type="entry name" value="TPR-like"/>
    <property type="match status" value="1"/>
</dbReference>
<feature type="transmembrane region" description="Helical" evidence="4">
    <location>
        <begin position="265"/>
        <end position="286"/>
    </location>
</feature>
<feature type="repeat" description="TPR" evidence="3">
    <location>
        <begin position="614"/>
        <end position="647"/>
    </location>
</feature>
<dbReference type="InterPro" id="IPR050498">
    <property type="entry name" value="Ycf3"/>
</dbReference>
<keyword evidence="1" id="KW-0677">Repeat</keyword>
<keyword evidence="4" id="KW-0812">Transmembrane</keyword>
<sequence>MTESSKTPYVYAAALLIAVLGIYLPSMGNGLVFDDLRLSDGTIFGEYGSLLQIKQRMLSYGSFVWIQDLFGDGWWKQRTVNLALHLGVVAALFALLKSLIGMARFPQEFEEQEHFVRSRAAALRVGVALFALNPVAVYAVAYLAQRSILMATLFAVLACWMFVRGLQTSRASWFAGALLSYVAAVLSKEYAVMTVAMAVPLYIFVRRPGWKQIATIVGVALLVLVMAIGALWSVYGHVIGRLFDPQSLALAQQLEALRPGITQQIYPLSILNEAALFFVYGLLWVFPNVQWMSIDLRPAFPLSFGSSWHLLGALSYLALLLTSLWLAVRRSNLWGLAGLLLLFPLLWYVTEFSTVWVQDPFVLYRSYLWAVALPGLAAIVLTGFKPRSIYIVGVVLGVLFGALALERVMSLKDAGSAWGDAADKISPTAPPNAVGRSRAYLNLGAYQLEKGLLTQAERSFATADALGDPQGNARFNTGVALQQQKKHAEALQAFDKAQAKGFSGQSLHYHRGESAFALGQYAKAYQNFDAALKAPAEAIEGGEKMQQLLRLRHAEAAIGANQFDAAIADFTLLLQQSPGNSRLELGLGMALVGKGDTARAIGLFDRLLARAPNPAAFYGRGLAHQRGGNQAQALKDLDQAIGMDPRNPQYRAVREQIATTKSQKP</sequence>
<dbReference type="RefSeq" id="WP_123675019.1">
    <property type="nucleotide sequence ID" value="NZ_RJVL01000001.1"/>
</dbReference>
<feature type="transmembrane region" description="Helical" evidence="4">
    <location>
        <begin position="333"/>
        <end position="350"/>
    </location>
</feature>
<comment type="caution">
    <text evidence="5">The sequence shown here is derived from an EMBL/GenBank/DDBJ whole genome shotgun (WGS) entry which is preliminary data.</text>
</comment>
<keyword evidence="4" id="KW-1133">Transmembrane helix</keyword>
<dbReference type="InterPro" id="IPR019734">
    <property type="entry name" value="TPR_rpt"/>
</dbReference>
<protein>
    <submittedName>
        <fullName evidence="5">Tfp pilus assembly protein PilF</fullName>
    </submittedName>
</protein>
<dbReference type="Gene3D" id="1.25.40.10">
    <property type="entry name" value="Tetratricopeptide repeat domain"/>
    <property type="match status" value="2"/>
</dbReference>
<dbReference type="SMART" id="SM00028">
    <property type="entry name" value="TPR"/>
    <property type="match status" value="5"/>
</dbReference>
<dbReference type="PROSITE" id="PS50005">
    <property type="entry name" value="TPR"/>
    <property type="match status" value="1"/>
</dbReference>
<feature type="transmembrane region" description="Helical" evidence="4">
    <location>
        <begin position="362"/>
        <end position="381"/>
    </location>
</feature>
<dbReference type="PANTHER" id="PTHR44858:SF1">
    <property type="entry name" value="UDP-N-ACETYLGLUCOSAMINE--PEPTIDE N-ACETYLGLUCOSAMINYLTRANSFERASE SPINDLY-RELATED"/>
    <property type="match status" value="1"/>
</dbReference>
<dbReference type="EMBL" id="RJVL01000001">
    <property type="protein sequence ID" value="ROR50665.1"/>
    <property type="molecule type" value="Genomic_DNA"/>
</dbReference>
<feature type="transmembrane region" description="Helical" evidence="4">
    <location>
        <begin position="9"/>
        <end position="28"/>
    </location>
</feature>
<dbReference type="Pfam" id="PF13432">
    <property type="entry name" value="TPR_16"/>
    <property type="match status" value="2"/>
</dbReference>
<organism evidence="5 6">
    <name type="scientific">Diaphorobacter nitroreducens</name>
    <dbReference type="NCBI Taxonomy" id="164759"/>
    <lineage>
        <taxon>Bacteria</taxon>
        <taxon>Pseudomonadati</taxon>
        <taxon>Pseudomonadota</taxon>
        <taxon>Betaproteobacteria</taxon>
        <taxon>Burkholderiales</taxon>
        <taxon>Comamonadaceae</taxon>
        <taxon>Diaphorobacter</taxon>
    </lineage>
</organism>
<dbReference type="PANTHER" id="PTHR44858">
    <property type="entry name" value="TETRATRICOPEPTIDE REPEAT PROTEIN 6"/>
    <property type="match status" value="1"/>
</dbReference>
<keyword evidence="4" id="KW-0472">Membrane</keyword>
<feature type="transmembrane region" description="Helical" evidence="4">
    <location>
        <begin position="306"/>
        <end position="326"/>
    </location>
</feature>
<evidence type="ECO:0000256" key="3">
    <source>
        <dbReference type="PROSITE-ProRule" id="PRU00339"/>
    </source>
</evidence>
<dbReference type="InterPro" id="IPR011990">
    <property type="entry name" value="TPR-like_helical_dom_sf"/>
</dbReference>